<reference evidence="1" key="1">
    <citation type="submission" date="2021-02" db="EMBL/GenBank/DDBJ databases">
        <title>The CRISPR/cas machinery reduction and long-range gene transfer in the hot spring cyanobacterium Synechococcus.</title>
        <authorList>
            <person name="Dvorak P."/>
            <person name="Jahodarova E."/>
            <person name="Hasler P."/>
            <person name="Poulickova A."/>
        </authorList>
    </citation>
    <scope>NUCLEOTIDE SEQUENCE</scope>
    <source>
        <strain evidence="1">Rupite</strain>
    </source>
</reference>
<organism evidence="1 2">
    <name type="scientific">Thermostichus vulcanus str. 'Rupite'</name>
    <dbReference type="NCBI Taxonomy" id="2813851"/>
    <lineage>
        <taxon>Bacteria</taxon>
        <taxon>Bacillati</taxon>
        <taxon>Cyanobacteriota</taxon>
        <taxon>Cyanophyceae</taxon>
        <taxon>Thermostichales</taxon>
        <taxon>Thermostichaceae</taxon>
        <taxon>Thermostichus</taxon>
    </lineage>
</organism>
<accession>A0ABT0C825</accession>
<dbReference type="Proteomes" id="UP000830835">
    <property type="component" value="Unassembled WGS sequence"/>
</dbReference>
<evidence type="ECO:0000313" key="1">
    <source>
        <dbReference type="EMBL" id="MCJ2541928.1"/>
    </source>
</evidence>
<dbReference type="RefSeq" id="WP_244349135.1">
    <property type="nucleotide sequence ID" value="NZ_JAFIRA010000004.1"/>
</dbReference>
<evidence type="ECO:0000313" key="2">
    <source>
        <dbReference type="Proteomes" id="UP000830835"/>
    </source>
</evidence>
<comment type="caution">
    <text evidence="1">The sequence shown here is derived from an EMBL/GenBank/DDBJ whole genome shotgun (WGS) entry which is preliminary data.</text>
</comment>
<protein>
    <submittedName>
        <fullName evidence="1">Uncharacterized protein</fullName>
    </submittedName>
</protein>
<gene>
    <name evidence="1" type="ORF">JX360_03230</name>
</gene>
<keyword evidence="2" id="KW-1185">Reference proteome</keyword>
<sequence>MSSNPLPLDPKSQQILAAVYHRARQMRRGLTRQEIYQLLTEATGGTS</sequence>
<proteinExistence type="predicted"/>
<name>A0ABT0C825_THEVL</name>
<dbReference type="EMBL" id="JAFIRA010000004">
    <property type="protein sequence ID" value="MCJ2541928.1"/>
    <property type="molecule type" value="Genomic_DNA"/>
</dbReference>